<reference evidence="3" key="1">
    <citation type="submission" date="2016-05" db="EMBL/GenBank/DDBJ databases">
        <title>Comparative genomics of biotechnologically important yeasts.</title>
        <authorList>
            <consortium name="DOE Joint Genome Institute"/>
            <person name="Riley R."/>
            <person name="Haridas S."/>
            <person name="Wolfe K.H."/>
            <person name="Lopes M.R."/>
            <person name="Hittinger C.T."/>
            <person name="Goker M."/>
            <person name="Salamov A."/>
            <person name="Wisecaver J."/>
            <person name="Long T.M."/>
            <person name="Aerts A.L."/>
            <person name="Barry K."/>
            <person name="Choi C."/>
            <person name="Clum A."/>
            <person name="Coughlan A.Y."/>
            <person name="Deshpande S."/>
            <person name="Douglass A.P."/>
            <person name="Hanson S.J."/>
            <person name="Klenk H.-P."/>
            <person name="Labutti K."/>
            <person name="Lapidus A."/>
            <person name="Lindquist E."/>
            <person name="Lipzen A."/>
            <person name="Meier-Kolthoff J.P."/>
            <person name="Ohm R.A."/>
            <person name="Otillar R.P."/>
            <person name="Pangilinan J."/>
            <person name="Peng Y."/>
            <person name="Rokas A."/>
            <person name="Rosa C.A."/>
            <person name="Scheuner C."/>
            <person name="Sibirny A.A."/>
            <person name="Slot J.C."/>
            <person name="Stielow J.B."/>
            <person name="Sun H."/>
            <person name="Kurtzman C.P."/>
            <person name="Blackwell M."/>
            <person name="Grigoriev I.V."/>
            <person name="Jeffries T.W."/>
        </authorList>
    </citation>
    <scope>NUCLEOTIDE SEQUENCE [LARGE SCALE GENOMIC DNA]</scope>
    <source>
        <strain evidence="3">NRRL Y-12698</strain>
    </source>
</reference>
<name>A0A1E3QJY6_9ASCO</name>
<evidence type="ECO:0000313" key="2">
    <source>
        <dbReference type="EMBL" id="ODQ78005.1"/>
    </source>
</evidence>
<keyword evidence="1" id="KW-0732">Signal</keyword>
<organism evidence="2 3">
    <name type="scientific">Babjeviella inositovora NRRL Y-12698</name>
    <dbReference type="NCBI Taxonomy" id="984486"/>
    <lineage>
        <taxon>Eukaryota</taxon>
        <taxon>Fungi</taxon>
        <taxon>Dikarya</taxon>
        <taxon>Ascomycota</taxon>
        <taxon>Saccharomycotina</taxon>
        <taxon>Pichiomycetes</taxon>
        <taxon>Serinales incertae sedis</taxon>
        <taxon>Babjeviella</taxon>
    </lineage>
</organism>
<feature type="chain" id="PRO_5009134316" evidence="1">
    <location>
        <begin position="19"/>
        <end position="75"/>
    </location>
</feature>
<keyword evidence="3" id="KW-1185">Reference proteome</keyword>
<accession>A0A1E3QJY6</accession>
<feature type="signal peptide" evidence="1">
    <location>
        <begin position="1"/>
        <end position="18"/>
    </location>
</feature>
<dbReference type="RefSeq" id="XP_018983333.1">
    <property type="nucleotide sequence ID" value="XM_019129690.1"/>
</dbReference>
<sequence>MALVTGLHLFAILGDSLLKLHDQETFCYQSSSATSFGVLARQLWESCGAVVPGTATIRYESQLENGSQGGFFLVC</sequence>
<protein>
    <submittedName>
        <fullName evidence="2">Uncharacterized protein</fullName>
    </submittedName>
</protein>
<dbReference type="Proteomes" id="UP000094336">
    <property type="component" value="Unassembled WGS sequence"/>
</dbReference>
<dbReference type="GeneID" id="30147543"/>
<evidence type="ECO:0000313" key="3">
    <source>
        <dbReference type="Proteomes" id="UP000094336"/>
    </source>
</evidence>
<evidence type="ECO:0000256" key="1">
    <source>
        <dbReference type="SAM" id="SignalP"/>
    </source>
</evidence>
<dbReference type="AlphaFoldDB" id="A0A1E3QJY6"/>
<gene>
    <name evidence="2" type="ORF">BABINDRAFT_163052</name>
</gene>
<proteinExistence type="predicted"/>
<dbReference type="EMBL" id="KV454437">
    <property type="protein sequence ID" value="ODQ78005.1"/>
    <property type="molecule type" value="Genomic_DNA"/>
</dbReference>